<reference evidence="1 2" key="1">
    <citation type="submission" date="2020-02" db="EMBL/GenBank/DDBJ databases">
        <title>Draft genome sequence of Haematococcus lacustris strain NIES-144.</title>
        <authorList>
            <person name="Morimoto D."/>
            <person name="Nakagawa S."/>
            <person name="Yoshida T."/>
            <person name="Sawayama S."/>
        </authorList>
    </citation>
    <scope>NUCLEOTIDE SEQUENCE [LARGE SCALE GENOMIC DNA]</scope>
    <source>
        <strain evidence="1 2">NIES-144</strain>
    </source>
</reference>
<evidence type="ECO:0000313" key="2">
    <source>
        <dbReference type="Proteomes" id="UP000485058"/>
    </source>
</evidence>
<dbReference type="EMBL" id="BLLF01002118">
    <property type="protein sequence ID" value="GFH22764.1"/>
    <property type="molecule type" value="Genomic_DNA"/>
</dbReference>
<sequence>MSVFDCNEGSRLRTKVLPAQEILAPALACALRGLGALGCLLSLGVLSCALDLTGSIALAHLLCFISHVIALGHVSACKVCGRGGLTSRWSMLVMLVEPASPCSPCRLLSPWAGRRRRGVLIPQPQGAESPSPRLR</sequence>
<accession>A0A699ZVR2</accession>
<proteinExistence type="predicted"/>
<evidence type="ECO:0000313" key="1">
    <source>
        <dbReference type="EMBL" id="GFH22764.1"/>
    </source>
</evidence>
<comment type="caution">
    <text evidence="1">The sequence shown here is derived from an EMBL/GenBank/DDBJ whole genome shotgun (WGS) entry which is preliminary data.</text>
</comment>
<gene>
    <name evidence="1" type="ORF">HaLaN_20276</name>
</gene>
<dbReference type="AlphaFoldDB" id="A0A699ZVR2"/>
<dbReference type="Proteomes" id="UP000485058">
    <property type="component" value="Unassembled WGS sequence"/>
</dbReference>
<keyword evidence="2" id="KW-1185">Reference proteome</keyword>
<name>A0A699ZVR2_HAELA</name>
<protein>
    <submittedName>
        <fullName evidence="1">Uncharacterized protein</fullName>
    </submittedName>
</protein>
<organism evidence="1 2">
    <name type="scientific">Haematococcus lacustris</name>
    <name type="common">Green alga</name>
    <name type="synonym">Haematococcus pluvialis</name>
    <dbReference type="NCBI Taxonomy" id="44745"/>
    <lineage>
        <taxon>Eukaryota</taxon>
        <taxon>Viridiplantae</taxon>
        <taxon>Chlorophyta</taxon>
        <taxon>core chlorophytes</taxon>
        <taxon>Chlorophyceae</taxon>
        <taxon>CS clade</taxon>
        <taxon>Chlamydomonadales</taxon>
        <taxon>Haematococcaceae</taxon>
        <taxon>Haematococcus</taxon>
    </lineage>
</organism>